<dbReference type="GO" id="GO:0005938">
    <property type="term" value="C:cell cortex"/>
    <property type="evidence" value="ECO:0007669"/>
    <property type="project" value="TreeGrafter"/>
</dbReference>
<dbReference type="GO" id="GO:2000431">
    <property type="term" value="P:regulation of cytokinesis, actomyosin contractile ring assembly"/>
    <property type="evidence" value="ECO:0007669"/>
    <property type="project" value="InterPro"/>
</dbReference>
<reference evidence="2" key="2">
    <citation type="submission" date="2020-05" db="UniProtKB">
        <authorList>
            <consortium name="EnsemblMetazoa"/>
        </authorList>
    </citation>
    <scope>IDENTIFICATION</scope>
    <source>
        <strain evidence="2">IAEA</strain>
    </source>
</reference>
<dbReference type="PANTHER" id="PTHR16777">
    <property type="entry name" value="PROTEIN ECT2"/>
    <property type="match status" value="1"/>
</dbReference>
<dbReference type="InterPro" id="IPR036420">
    <property type="entry name" value="BRCT_dom_sf"/>
</dbReference>
<dbReference type="GO" id="GO:0005634">
    <property type="term" value="C:nucleus"/>
    <property type="evidence" value="ECO:0007669"/>
    <property type="project" value="InterPro"/>
</dbReference>
<dbReference type="GO" id="GO:0005085">
    <property type="term" value="F:guanyl-nucleotide exchange factor activity"/>
    <property type="evidence" value="ECO:0007669"/>
    <property type="project" value="InterPro"/>
</dbReference>
<dbReference type="InterPro" id="IPR026817">
    <property type="entry name" value="Ect2"/>
</dbReference>
<dbReference type="PANTHER" id="PTHR16777:SF2">
    <property type="entry name" value="PROTEIN ECT2"/>
    <property type="match status" value="1"/>
</dbReference>
<dbReference type="GO" id="GO:0000281">
    <property type="term" value="P:mitotic cytokinesis"/>
    <property type="evidence" value="ECO:0007669"/>
    <property type="project" value="TreeGrafter"/>
</dbReference>
<protein>
    <submittedName>
        <fullName evidence="2">Uncharacterized protein</fullName>
    </submittedName>
</protein>
<dbReference type="EnsemblMetazoa" id="GPAI019288-RA">
    <property type="protein sequence ID" value="GPAI019288-PA"/>
    <property type="gene ID" value="GPAI019288"/>
</dbReference>
<proteinExistence type="predicted"/>
<evidence type="ECO:0000313" key="3">
    <source>
        <dbReference type="Proteomes" id="UP000092445"/>
    </source>
</evidence>
<reference evidence="3" key="1">
    <citation type="submission" date="2014-03" db="EMBL/GenBank/DDBJ databases">
        <authorList>
            <person name="Aksoy S."/>
            <person name="Warren W."/>
            <person name="Wilson R.K."/>
        </authorList>
    </citation>
    <scope>NUCLEOTIDE SEQUENCE [LARGE SCALE GENOMIC DNA]</scope>
    <source>
        <strain evidence="3">IAEA</strain>
    </source>
</reference>
<evidence type="ECO:0000313" key="2">
    <source>
        <dbReference type="EnsemblMetazoa" id="GPAI019288-PA"/>
    </source>
</evidence>
<name>A0A1A9ZMJ2_GLOPL</name>
<sequence length="191" mass="20676">MKLLTMTIFFCLLSIAFIGIVSAVPVDESLQKGAGLTYALKTQQGKRKTTVSATTPVNIRICLVGEVANDTSCCEATGTFNLPVLTSETGLELIADNDWRTYFVLKDSETPIYTAIPIKSTHNILGPSAVIQVAALGVGLEQNPRPVYNYAMNGIVTCFSELKKLLAGWLMLAKIFCLTIKSAYTHNHAVS</sequence>
<accession>A0A1A9ZMJ2</accession>
<dbReference type="Gene3D" id="3.40.50.10190">
    <property type="entry name" value="BRCT domain"/>
    <property type="match status" value="1"/>
</dbReference>
<dbReference type="GO" id="GO:0005096">
    <property type="term" value="F:GTPase activator activity"/>
    <property type="evidence" value="ECO:0007669"/>
    <property type="project" value="InterPro"/>
</dbReference>
<feature type="signal peptide" evidence="1">
    <location>
        <begin position="1"/>
        <end position="23"/>
    </location>
</feature>
<dbReference type="STRING" id="7398.A0A1A9ZMJ2"/>
<dbReference type="GO" id="GO:0007399">
    <property type="term" value="P:nervous system development"/>
    <property type="evidence" value="ECO:0007669"/>
    <property type="project" value="TreeGrafter"/>
</dbReference>
<keyword evidence="1" id="KW-0732">Signal</keyword>
<feature type="chain" id="PRO_5008403061" evidence="1">
    <location>
        <begin position="24"/>
        <end position="191"/>
    </location>
</feature>
<dbReference type="Proteomes" id="UP000092445">
    <property type="component" value="Unassembled WGS sequence"/>
</dbReference>
<organism evidence="2 3">
    <name type="scientific">Glossina pallidipes</name>
    <name type="common">Tsetse fly</name>
    <dbReference type="NCBI Taxonomy" id="7398"/>
    <lineage>
        <taxon>Eukaryota</taxon>
        <taxon>Metazoa</taxon>
        <taxon>Ecdysozoa</taxon>
        <taxon>Arthropoda</taxon>
        <taxon>Hexapoda</taxon>
        <taxon>Insecta</taxon>
        <taxon>Pterygota</taxon>
        <taxon>Neoptera</taxon>
        <taxon>Endopterygota</taxon>
        <taxon>Diptera</taxon>
        <taxon>Brachycera</taxon>
        <taxon>Muscomorpha</taxon>
        <taxon>Hippoboscoidea</taxon>
        <taxon>Glossinidae</taxon>
        <taxon>Glossina</taxon>
    </lineage>
</organism>
<dbReference type="VEuPathDB" id="VectorBase:GPAI019288"/>
<evidence type="ECO:0000256" key="1">
    <source>
        <dbReference type="SAM" id="SignalP"/>
    </source>
</evidence>
<keyword evidence="3" id="KW-1185">Reference proteome</keyword>
<dbReference type="AlphaFoldDB" id="A0A1A9ZMJ2"/>